<dbReference type="AlphaFoldDB" id="A0A015SL96"/>
<dbReference type="Pfam" id="PF08522">
    <property type="entry name" value="BT_3987-like_N"/>
    <property type="match status" value="2"/>
</dbReference>
<dbReference type="PROSITE" id="PS51257">
    <property type="entry name" value="PROKAR_LIPOPROTEIN"/>
    <property type="match status" value="1"/>
</dbReference>
<evidence type="ECO:0000313" key="2">
    <source>
        <dbReference type="EMBL" id="EXY72999.1"/>
    </source>
</evidence>
<dbReference type="EMBL" id="JGCY01000382">
    <property type="protein sequence ID" value="EXY72999.1"/>
    <property type="molecule type" value="Genomic_DNA"/>
</dbReference>
<dbReference type="PATRIC" id="fig|1339315.3.peg.3885"/>
<accession>A0A015SL96</accession>
<organism evidence="2 3">
    <name type="scientific">Bacteroides fragilis str. 3988T(B)14</name>
    <dbReference type="NCBI Taxonomy" id="1339315"/>
    <lineage>
        <taxon>Bacteria</taxon>
        <taxon>Pseudomonadati</taxon>
        <taxon>Bacteroidota</taxon>
        <taxon>Bacteroidia</taxon>
        <taxon>Bacteroidales</taxon>
        <taxon>Bacteroidaceae</taxon>
        <taxon>Bacteroides</taxon>
    </lineage>
</organism>
<feature type="domain" description="F5/8 type C" evidence="1">
    <location>
        <begin position="289"/>
        <end position="437"/>
    </location>
</feature>
<dbReference type="SUPFAM" id="SSF49785">
    <property type="entry name" value="Galactose-binding domain-like"/>
    <property type="match status" value="1"/>
</dbReference>
<dbReference type="Pfam" id="PF00754">
    <property type="entry name" value="F5_F8_type_C"/>
    <property type="match status" value="1"/>
</dbReference>
<dbReference type="Gene3D" id="2.60.40.1740">
    <property type="entry name" value="hypothetical protein (bacova_03559)"/>
    <property type="match status" value="2"/>
</dbReference>
<dbReference type="InterPro" id="IPR000421">
    <property type="entry name" value="FA58C"/>
</dbReference>
<evidence type="ECO:0000313" key="3">
    <source>
        <dbReference type="Proteomes" id="UP000020529"/>
    </source>
</evidence>
<name>A0A015SL96_BACFG</name>
<dbReference type="Gene3D" id="2.60.120.260">
    <property type="entry name" value="Galactose-binding domain-like"/>
    <property type="match status" value="1"/>
</dbReference>
<dbReference type="Proteomes" id="UP000020529">
    <property type="component" value="Unassembled WGS sequence"/>
</dbReference>
<gene>
    <name evidence="2" type="ORF">M124_3218</name>
</gene>
<sequence length="440" mass="48247">MNRFNYIGMLAYVALSMSSCDDSFDVSSKADGVLAVSQEGFNTLQSYNVGEKYTADLWIQQGGLKSTASVVSFSVDKALLDSMNIADGTSYELLPADCYQLTKSSVDIPANERLLKGELTYDPAKIQELSGYDHLKYVLPLRATSSGMPFVSGRSVVLLGFKVSEPIVTIMNAGVEEINLAEVKELPVQIGVPFTNKWEISCRLESRQSVIDAYNTAHGTYFSMLPSDAYVAPETPILHSGVNQVTATYKLKDDVLPGNYMLPVQIAEVTSDATIRADKDVYAAYSIIKEGDKLSKTDWKIVSFTTEEASGEGSNNGHAKHLIDGNVETFWHSRWQGGSDPLPYEIIIDMNHRVKIAQIELLPRGRGSNNPIKVVRFEASEDGTNWESIGQFGFTNQDAALKYYVKSSTARYIKLVIPDGVGNGTVAAIRELDVRGTVVN</sequence>
<comment type="caution">
    <text evidence="2">The sequence shown here is derived from an EMBL/GenBank/DDBJ whole genome shotgun (WGS) entry which is preliminary data.</text>
</comment>
<reference evidence="2 3" key="1">
    <citation type="submission" date="2014-02" db="EMBL/GenBank/DDBJ databases">
        <authorList>
            <person name="Sears C."/>
            <person name="Carroll K."/>
            <person name="Sack B.R."/>
            <person name="Qadri F."/>
            <person name="Myers L.L."/>
            <person name="Chung G.-T."/>
            <person name="Escheverria P."/>
            <person name="Fraser C.M."/>
            <person name="Sadzewicz L."/>
            <person name="Shefchek K.A."/>
            <person name="Tallon L."/>
            <person name="Das S.P."/>
            <person name="Daugherty S."/>
            <person name="Mongodin E.F."/>
        </authorList>
    </citation>
    <scope>NUCLEOTIDE SEQUENCE [LARGE SCALE GENOMIC DNA]</scope>
    <source>
        <strain evidence="3">3988T(B)14</strain>
    </source>
</reference>
<proteinExistence type="predicted"/>
<dbReference type="PROSITE" id="PS50022">
    <property type="entry name" value="FA58C_3"/>
    <property type="match status" value="1"/>
</dbReference>
<dbReference type="InterPro" id="IPR008979">
    <property type="entry name" value="Galactose-bd-like_sf"/>
</dbReference>
<dbReference type="InterPro" id="IPR013728">
    <property type="entry name" value="BT_3987-like_N"/>
</dbReference>
<protein>
    <recommendedName>
        <fullName evidence="1">F5/8 type C domain-containing protein</fullName>
    </recommendedName>
</protein>
<dbReference type="RefSeq" id="WP_022348343.1">
    <property type="nucleotide sequence ID" value="NZ_JGCY01000382.1"/>
</dbReference>
<evidence type="ECO:0000259" key="1">
    <source>
        <dbReference type="PROSITE" id="PS50022"/>
    </source>
</evidence>